<gene>
    <name evidence="1" type="ORF">CEXT_700911</name>
</gene>
<reference evidence="1 2" key="1">
    <citation type="submission" date="2021-06" db="EMBL/GenBank/DDBJ databases">
        <title>Caerostris extrusa draft genome.</title>
        <authorList>
            <person name="Kono N."/>
            <person name="Arakawa K."/>
        </authorList>
    </citation>
    <scope>NUCLEOTIDE SEQUENCE [LARGE SCALE GENOMIC DNA]</scope>
</reference>
<proteinExistence type="predicted"/>
<comment type="caution">
    <text evidence="1">The sequence shown here is derived from an EMBL/GenBank/DDBJ whole genome shotgun (WGS) entry which is preliminary data.</text>
</comment>
<keyword evidence="2" id="KW-1185">Reference proteome</keyword>
<accession>A0AAV4XAV1</accession>
<name>A0AAV4XAV1_CAEEX</name>
<dbReference type="AlphaFoldDB" id="A0AAV4XAV1"/>
<dbReference type="Proteomes" id="UP001054945">
    <property type="component" value="Unassembled WGS sequence"/>
</dbReference>
<dbReference type="EMBL" id="BPLR01017404">
    <property type="protein sequence ID" value="GIY91325.1"/>
    <property type="molecule type" value="Genomic_DNA"/>
</dbReference>
<evidence type="ECO:0000313" key="1">
    <source>
        <dbReference type="EMBL" id="GIY91325.1"/>
    </source>
</evidence>
<evidence type="ECO:0000313" key="2">
    <source>
        <dbReference type="Proteomes" id="UP001054945"/>
    </source>
</evidence>
<sequence>MSSSGEKYTRSYPFRDRHLENFDTHMGFKKQHVYLVKLNFLLDIRLSRKHSRLLCHAILYTTRHHPRAVVDLKWFPLSLVVPLGAPTATFLIEKHHLNQYKQPSPPPLLAYDCLMVDVSLPTENECLALAPEASLVHLLYEISTVNTLLETYARGAKHFFGARSGERIFELSHHGDAI</sequence>
<organism evidence="1 2">
    <name type="scientific">Caerostris extrusa</name>
    <name type="common">Bark spider</name>
    <name type="synonym">Caerostris bankana</name>
    <dbReference type="NCBI Taxonomy" id="172846"/>
    <lineage>
        <taxon>Eukaryota</taxon>
        <taxon>Metazoa</taxon>
        <taxon>Ecdysozoa</taxon>
        <taxon>Arthropoda</taxon>
        <taxon>Chelicerata</taxon>
        <taxon>Arachnida</taxon>
        <taxon>Araneae</taxon>
        <taxon>Araneomorphae</taxon>
        <taxon>Entelegynae</taxon>
        <taxon>Araneoidea</taxon>
        <taxon>Araneidae</taxon>
        <taxon>Caerostris</taxon>
    </lineage>
</organism>
<protein>
    <submittedName>
        <fullName evidence="1">Uncharacterized protein</fullName>
    </submittedName>
</protein>